<dbReference type="AlphaFoldDB" id="A0AAD3NN00"/>
<evidence type="ECO:0000313" key="1">
    <source>
        <dbReference type="EMBL" id="GLJ56524.1"/>
    </source>
</evidence>
<organism evidence="1 2">
    <name type="scientific">Cryptomeria japonica</name>
    <name type="common">Japanese cedar</name>
    <name type="synonym">Cupressus japonica</name>
    <dbReference type="NCBI Taxonomy" id="3369"/>
    <lineage>
        <taxon>Eukaryota</taxon>
        <taxon>Viridiplantae</taxon>
        <taxon>Streptophyta</taxon>
        <taxon>Embryophyta</taxon>
        <taxon>Tracheophyta</taxon>
        <taxon>Spermatophyta</taxon>
        <taxon>Pinopsida</taxon>
        <taxon>Pinidae</taxon>
        <taxon>Conifers II</taxon>
        <taxon>Cupressales</taxon>
        <taxon>Cupressaceae</taxon>
        <taxon>Cryptomeria</taxon>
    </lineage>
</organism>
<sequence length="21" mass="2468">YSARGWERQEEIVATCWGLVN</sequence>
<evidence type="ECO:0000313" key="2">
    <source>
        <dbReference type="Proteomes" id="UP001234787"/>
    </source>
</evidence>
<name>A0AAD3NN00_CRYJA</name>
<proteinExistence type="predicted"/>
<reference evidence="1" key="1">
    <citation type="submission" date="2022-12" db="EMBL/GenBank/DDBJ databases">
        <title>Chromosome-Level Genome Assembly of Japanese Cedar (Cryptomeriajaponica D. Don).</title>
        <authorList>
            <person name="Fujino T."/>
            <person name="Yamaguchi K."/>
            <person name="Yokoyama T."/>
            <person name="Hamanaka T."/>
            <person name="Harazono Y."/>
            <person name="Kamada H."/>
            <person name="Kobayashi W."/>
            <person name="Ujino-Ihara T."/>
            <person name="Uchiyama K."/>
            <person name="Matsumoto A."/>
            <person name="Izuno A."/>
            <person name="Tsumura Y."/>
            <person name="Toyoda A."/>
            <person name="Shigenobu S."/>
            <person name="Moriguchi Y."/>
            <person name="Ueno S."/>
            <person name="Kasahara M."/>
        </authorList>
    </citation>
    <scope>NUCLEOTIDE SEQUENCE</scope>
</reference>
<feature type="non-terminal residue" evidence="1">
    <location>
        <position position="1"/>
    </location>
</feature>
<comment type="caution">
    <text evidence="1">The sequence shown here is derived from an EMBL/GenBank/DDBJ whole genome shotgun (WGS) entry which is preliminary data.</text>
</comment>
<keyword evidence="2" id="KW-1185">Reference proteome</keyword>
<dbReference type="Proteomes" id="UP001234787">
    <property type="component" value="Unassembled WGS sequence"/>
</dbReference>
<protein>
    <submittedName>
        <fullName evidence="1">Uncharacterized protein</fullName>
    </submittedName>
</protein>
<dbReference type="EMBL" id="BSEH01000022">
    <property type="protein sequence ID" value="GLJ56524.1"/>
    <property type="molecule type" value="Genomic_DNA"/>
</dbReference>
<accession>A0AAD3NN00</accession>
<gene>
    <name evidence="1" type="ORF">SUGI_1226800</name>
</gene>